<dbReference type="Pfam" id="PF12796">
    <property type="entry name" value="Ank_2"/>
    <property type="match status" value="1"/>
</dbReference>
<evidence type="ECO:0000313" key="1">
    <source>
        <dbReference type="EMBL" id="EFO61231.1"/>
    </source>
</evidence>
<comment type="caution">
    <text evidence="1">The sequence shown here is derived from an EMBL/GenBank/DDBJ whole genome shotgun (WGS) entry which is preliminary data.</text>
</comment>
<organism evidence="1 2">
    <name type="scientific">Giardia intestinalis (strain P15)</name>
    <name type="common">Giardia lamblia</name>
    <dbReference type="NCBI Taxonomy" id="658858"/>
    <lineage>
        <taxon>Eukaryota</taxon>
        <taxon>Metamonada</taxon>
        <taxon>Diplomonadida</taxon>
        <taxon>Hexamitidae</taxon>
        <taxon>Giardiinae</taxon>
        <taxon>Giardia</taxon>
    </lineage>
</organism>
<dbReference type="VEuPathDB" id="GiardiaDB:GLP15_541"/>
<dbReference type="InterPro" id="IPR002110">
    <property type="entry name" value="Ankyrin_rpt"/>
</dbReference>
<dbReference type="SMART" id="SM00248">
    <property type="entry name" value="ANK"/>
    <property type="match status" value="3"/>
</dbReference>
<dbReference type="OMA" id="LCKAAIW"/>
<dbReference type="Proteomes" id="UP000008974">
    <property type="component" value="Unassembled WGS sequence"/>
</dbReference>
<dbReference type="OrthoDB" id="194358at2759"/>
<dbReference type="SUPFAM" id="SSF48403">
    <property type="entry name" value="Ankyrin repeat"/>
    <property type="match status" value="1"/>
</dbReference>
<dbReference type="AlphaFoldDB" id="E1F8J2"/>
<gene>
    <name evidence="1" type="ORF">GLP15_541</name>
</gene>
<dbReference type="EMBL" id="ACVC01000236">
    <property type="protein sequence ID" value="EFO61231.1"/>
    <property type="molecule type" value="Genomic_DNA"/>
</dbReference>
<accession>E1F8J2</accession>
<dbReference type="InterPro" id="IPR036770">
    <property type="entry name" value="Ankyrin_rpt-contain_sf"/>
</dbReference>
<dbReference type="PANTHER" id="PTHR24120:SF4">
    <property type="entry name" value="GH07239P"/>
    <property type="match status" value="1"/>
</dbReference>
<name>E1F8J2_GIAIA</name>
<dbReference type="PANTHER" id="PTHR24120">
    <property type="entry name" value="GH07239P"/>
    <property type="match status" value="1"/>
</dbReference>
<sequence length="435" mass="48423">MTSAEWFQAVRAGNLEYITTHIEDLSCSINECGETALMCAVRQKNIKMITHLIEHESRCINSYGQSALIIAIMEHFQDAVEALLPHEYDMGAIPGQLSPLNAAVDCGDDDVLALVLKHGKKSAENNFSANHTTLSQQMNVNRNNEDSESASPRLSFDPFRIINTGAINTSACRISSGSTDLDLCKAAIWRLANKAIKSHDEFESQFMAVQKRMEDVILRYKQEMRTMRKVLELAGIDGKDLENYLQQAKLTVGKRERISSPQSISICDAIRLDSALTPPMTLFTSDVQNSSRKQATIEPESLCSPCNTHQEADLAGHAHSIDSNSLPQHLQVHDSNLVTFIQSPEPNPHSQGYLQMIDNHQENNNSLEKVEDNEVRVVSKSTIESLLTTYTSLDKNHIFGGEGEPDDLESQIKLLSEDIKDLSCAMELFEGRMSE</sequence>
<protein>
    <submittedName>
        <fullName evidence="1">Uncharacterized protein</fullName>
    </submittedName>
</protein>
<dbReference type="Gene3D" id="1.25.40.20">
    <property type="entry name" value="Ankyrin repeat-containing domain"/>
    <property type="match status" value="1"/>
</dbReference>
<proteinExistence type="predicted"/>
<reference evidence="1 2" key="1">
    <citation type="journal article" date="2010" name="BMC Genomics">
        <title>Genome analysis and comparative genomics of a Giardia intestinalis assemblage E isolate.</title>
        <authorList>
            <person name="Jerlstrom-Hultqvist J."/>
            <person name="Franzen O."/>
            <person name="Ankarklev J."/>
            <person name="Xu F."/>
            <person name="Nohynkova E."/>
            <person name="Andersson J.O."/>
            <person name="Svard S.G."/>
            <person name="Andersson B."/>
        </authorList>
    </citation>
    <scope>NUCLEOTIDE SEQUENCE [LARGE SCALE GENOMIC DNA]</scope>
    <source>
        <strain evidence="1 2">P15</strain>
    </source>
</reference>
<evidence type="ECO:0000313" key="2">
    <source>
        <dbReference type="Proteomes" id="UP000008974"/>
    </source>
</evidence>